<organism evidence="2">
    <name type="scientific">Arundo donax</name>
    <name type="common">Giant reed</name>
    <name type="synonym">Donax arundinaceus</name>
    <dbReference type="NCBI Taxonomy" id="35708"/>
    <lineage>
        <taxon>Eukaryota</taxon>
        <taxon>Viridiplantae</taxon>
        <taxon>Streptophyta</taxon>
        <taxon>Embryophyta</taxon>
        <taxon>Tracheophyta</taxon>
        <taxon>Spermatophyta</taxon>
        <taxon>Magnoliopsida</taxon>
        <taxon>Liliopsida</taxon>
        <taxon>Poales</taxon>
        <taxon>Poaceae</taxon>
        <taxon>PACMAD clade</taxon>
        <taxon>Arundinoideae</taxon>
        <taxon>Arundineae</taxon>
        <taxon>Arundo</taxon>
    </lineage>
</organism>
<reference evidence="2" key="2">
    <citation type="journal article" date="2015" name="Data Brief">
        <title>Shoot transcriptome of the giant reed, Arundo donax.</title>
        <authorList>
            <person name="Barrero R.A."/>
            <person name="Guerrero F.D."/>
            <person name="Moolhuijzen P."/>
            <person name="Goolsby J.A."/>
            <person name="Tidwell J."/>
            <person name="Bellgard S.E."/>
            <person name="Bellgard M.I."/>
        </authorList>
    </citation>
    <scope>NUCLEOTIDE SEQUENCE</scope>
    <source>
        <tissue evidence="2">Shoot tissue taken approximately 20 cm above the soil surface</tissue>
    </source>
</reference>
<accession>A0A0A8YQ30</accession>
<feature type="region of interest" description="Disordered" evidence="1">
    <location>
        <begin position="64"/>
        <end position="91"/>
    </location>
</feature>
<reference evidence="2" key="1">
    <citation type="submission" date="2014-09" db="EMBL/GenBank/DDBJ databases">
        <authorList>
            <person name="Magalhaes I.L.F."/>
            <person name="Oliveira U."/>
            <person name="Santos F.R."/>
            <person name="Vidigal T.H.D.A."/>
            <person name="Brescovit A.D."/>
            <person name="Santos A.J."/>
        </authorList>
    </citation>
    <scope>NUCLEOTIDE SEQUENCE</scope>
    <source>
        <tissue evidence="2">Shoot tissue taken approximately 20 cm above the soil surface</tissue>
    </source>
</reference>
<protein>
    <submittedName>
        <fullName evidence="2">Uncharacterized protein</fullName>
    </submittedName>
</protein>
<sequence length="131" mass="14597">MKQSNISRRLTAPRDDSRIPTFSFQKTRQGSGQFGGGCKAAATQHNDSSRRQPCWREAIRGRGAKRHAGLQDGMTKVATPKPSAGENLREGTWWETVPQRQCRSKSWSRWGWGWSKSGAVGREVALAARVD</sequence>
<dbReference type="EMBL" id="GBRH01270012">
    <property type="protein sequence ID" value="JAD27883.1"/>
    <property type="molecule type" value="Transcribed_RNA"/>
</dbReference>
<feature type="region of interest" description="Disordered" evidence="1">
    <location>
        <begin position="1"/>
        <end position="52"/>
    </location>
</feature>
<dbReference type="AlphaFoldDB" id="A0A0A8YQ30"/>
<evidence type="ECO:0000256" key="1">
    <source>
        <dbReference type="SAM" id="MobiDB-lite"/>
    </source>
</evidence>
<evidence type="ECO:0000313" key="2">
    <source>
        <dbReference type="EMBL" id="JAD27883.1"/>
    </source>
</evidence>
<feature type="compositionally biased region" description="Polar residues" evidence="1">
    <location>
        <begin position="20"/>
        <end position="31"/>
    </location>
</feature>
<proteinExistence type="predicted"/>
<name>A0A0A8YQ30_ARUDO</name>